<comment type="caution">
    <text evidence="1">The sequence shown here is derived from an EMBL/GenBank/DDBJ whole genome shotgun (WGS) entry which is preliminary data.</text>
</comment>
<organism evidence="1 2">
    <name type="scientific">Littorina saxatilis</name>
    <dbReference type="NCBI Taxonomy" id="31220"/>
    <lineage>
        <taxon>Eukaryota</taxon>
        <taxon>Metazoa</taxon>
        <taxon>Spiralia</taxon>
        <taxon>Lophotrochozoa</taxon>
        <taxon>Mollusca</taxon>
        <taxon>Gastropoda</taxon>
        <taxon>Caenogastropoda</taxon>
        <taxon>Littorinimorpha</taxon>
        <taxon>Littorinoidea</taxon>
        <taxon>Littorinidae</taxon>
        <taxon>Littorina</taxon>
    </lineage>
</organism>
<protein>
    <submittedName>
        <fullName evidence="1">Uncharacterized protein</fullName>
    </submittedName>
</protein>
<gene>
    <name evidence="1" type="ORF">V1264_007094</name>
</gene>
<proteinExistence type="predicted"/>
<name>A0AAN9G2W4_9CAEN</name>
<reference evidence="1 2" key="1">
    <citation type="submission" date="2024-02" db="EMBL/GenBank/DDBJ databases">
        <title>Chromosome-scale genome assembly of the rough periwinkle Littorina saxatilis.</title>
        <authorList>
            <person name="De Jode A."/>
            <person name="Faria R."/>
            <person name="Formenti G."/>
            <person name="Sims Y."/>
            <person name="Smith T.P."/>
            <person name="Tracey A."/>
            <person name="Wood J.M.D."/>
            <person name="Zagrodzka Z.B."/>
            <person name="Johannesson K."/>
            <person name="Butlin R.K."/>
            <person name="Leder E.H."/>
        </authorList>
    </citation>
    <scope>NUCLEOTIDE SEQUENCE [LARGE SCALE GENOMIC DNA]</scope>
    <source>
        <strain evidence="1">Snail1</strain>
        <tissue evidence="1">Muscle</tissue>
    </source>
</reference>
<dbReference type="AlphaFoldDB" id="A0AAN9G2W4"/>
<accession>A0AAN9G2W4</accession>
<sequence length="122" mass="13480">MVEITRDLKQLRSFDQAADTATDWVGKHCDVKVSFPILVTPSCSLTRRDGEGVDSETQESLKATCRKIGQNPLVTDGGFSFELVKDIFEDTDSKGGADGVLDATEYTKFIETLEVFDYCMAL</sequence>
<evidence type="ECO:0000313" key="1">
    <source>
        <dbReference type="EMBL" id="KAK7093316.1"/>
    </source>
</evidence>
<dbReference type="Proteomes" id="UP001374579">
    <property type="component" value="Unassembled WGS sequence"/>
</dbReference>
<dbReference type="EMBL" id="JBAMIC010000019">
    <property type="protein sequence ID" value="KAK7093316.1"/>
    <property type="molecule type" value="Genomic_DNA"/>
</dbReference>
<evidence type="ECO:0000313" key="2">
    <source>
        <dbReference type="Proteomes" id="UP001374579"/>
    </source>
</evidence>
<keyword evidence="2" id="KW-1185">Reference proteome</keyword>